<organism evidence="3 4">
    <name type="scientific">Thermomonospora echinospora</name>
    <dbReference type="NCBI Taxonomy" id="1992"/>
    <lineage>
        <taxon>Bacteria</taxon>
        <taxon>Bacillati</taxon>
        <taxon>Actinomycetota</taxon>
        <taxon>Actinomycetes</taxon>
        <taxon>Streptosporangiales</taxon>
        <taxon>Thermomonosporaceae</taxon>
        <taxon>Thermomonospora</taxon>
    </lineage>
</organism>
<evidence type="ECO:0000313" key="4">
    <source>
        <dbReference type="Proteomes" id="UP000236723"/>
    </source>
</evidence>
<evidence type="ECO:0000259" key="2">
    <source>
        <dbReference type="Pfam" id="PF20613"/>
    </source>
</evidence>
<keyword evidence="4" id="KW-1185">Reference proteome</keyword>
<evidence type="ECO:0000256" key="1">
    <source>
        <dbReference type="SAM" id="MobiDB-lite"/>
    </source>
</evidence>
<feature type="compositionally biased region" description="Low complexity" evidence="1">
    <location>
        <begin position="251"/>
        <end position="267"/>
    </location>
</feature>
<reference evidence="4" key="1">
    <citation type="submission" date="2016-10" db="EMBL/GenBank/DDBJ databases">
        <authorList>
            <person name="Varghese N."/>
            <person name="Submissions S."/>
        </authorList>
    </citation>
    <scope>NUCLEOTIDE SEQUENCE [LARGE SCALE GENOMIC DNA]</scope>
    <source>
        <strain evidence="4">DSM 43163</strain>
    </source>
</reference>
<protein>
    <recommendedName>
        <fullName evidence="2">HipA-like kinase domain-containing protein</fullName>
    </recommendedName>
</protein>
<proteinExistence type="predicted"/>
<dbReference type="AlphaFoldDB" id="A0A1H6BPN2"/>
<gene>
    <name evidence="3" type="ORF">SAMN04489712_107294</name>
</gene>
<dbReference type="InterPro" id="IPR046748">
    <property type="entry name" value="HipA_2"/>
</dbReference>
<name>A0A1H6BPN2_9ACTN</name>
<feature type="region of interest" description="Disordered" evidence="1">
    <location>
        <begin position="247"/>
        <end position="275"/>
    </location>
</feature>
<dbReference type="Proteomes" id="UP000236723">
    <property type="component" value="Unassembled WGS sequence"/>
</dbReference>
<dbReference type="EMBL" id="FNVO01000007">
    <property type="protein sequence ID" value="SEG62405.1"/>
    <property type="molecule type" value="Genomic_DNA"/>
</dbReference>
<sequence length="275" mass="29867">MPLVTATRYVAPLREGGSLPGIVEADDLGTYVMKFTGAGQGRKALVAEIVAGELARRLGFRVPDLVVIDLDPVIARHEPDPDVQDLLKASTGWNLGVDFLPGSLGYDPLGWTADPAVASRLLWLDAFIGNVDRSWRNPNLLVWHGDMWLIDHGASLYFHHAWANAAKLVLRPYDVDDHVMVPYATRLAEAEQTLLPQVTKELLREITALVPDAWLAGEPGFTDAEAVRDAYVELLTARAAEPRAWLPDLTAGGRRPAPAPRPGAGRPSWLGGPLG</sequence>
<evidence type="ECO:0000313" key="3">
    <source>
        <dbReference type="EMBL" id="SEG62405.1"/>
    </source>
</evidence>
<dbReference type="Pfam" id="PF20613">
    <property type="entry name" value="HipA_2"/>
    <property type="match status" value="1"/>
</dbReference>
<accession>A0A1H6BPN2</accession>
<feature type="domain" description="HipA-like kinase" evidence="2">
    <location>
        <begin position="13"/>
        <end position="242"/>
    </location>
</feature>